<protein>
    <submittedName>
        <fullName evidence="1">Uncharacterized protein</fullName>
    </submittedName>
</protein>
<evidence type="ECO:0000313" key="1">
    <source>
        <dbReference type="EMBL" id="RNA03959.1"/>
    </source>
</evidence>
<sequence length="107" mass="12129">MVQTRDRKTIIRSINIDDFVALPIPDVDKGPTEAPNLICRIIDVDYKFSLYELACQVGVFSELFSRNAFDLVQNCQVELEIRTDKLLKSVKQPVNEMSIGGDQGILR</sequence>
<gene>
    <name evidence="1" type="ORF">BpHYR1_038582</name>
</gene>
<keyword evidence="2" id="KW-1185">Reference proteome</keyword>
<organism evidence="1 2">
    <name type="scientific">Brachionus plicatilis</name>
    <name type="common">Marine rotifer</name>
    <name type="synonym">Brachionus muelleri</name>
    <dbReference type="NCBI Taxonomy" id="10195"/>
    <lineage>
        <taxon>Eukaryota</taxon>
        <taxon>Metazoa</taxon>
        <taxon>Spiralia</taxon>
        <taxon>Gnathifera</taxon>
        <taxon>Rotifera</taxon>
        <taxon>Eurotatoria</taxon>
        <taxon>Monogononta</taxon>
        <taxon>Pseudotrocha</taxon>
        <taxon>Ploima</taxon>
        <taxon>Brachionidae</taxon>
        <taxon>Brachionus</taxon>
    </lineage>
</organism>
<comment type="caution">
    <text evidence="1">The sequence shown here is derived from an EMBL/GenBank/DDBJ whole genome shotgun (WGS) entry which is preliminary data.</text>
</comment>
<evidence type="ECO:0000313" key="2">
    <source>
        <dbReference type="Proteomes" id="UP000276133"/>
    </source>
</evidence>
<dbReference type="Proteomes" id="UP000276133">
    <property type="component" value="Unassembled WGS sequence"/>
</dbReference>
<reference evidence="1 2" key="1">
    <citation type="journal article" date="2018" name="Sci. Rep.">
        <title>Genomic signatures of local adaptation to the degree of environmental predictability in rotifers.</title>
        <authorList>
            <person name="Franch-Gras L."/>
            <person name="Hahn C."/>
            <person name="Garcia-Roger E.M."/>
            <person name="Carmona M.J."/>
            <person name="Serra M."/>
            <person name="Gomez A."/>
        </authorList>
    </citation>
    <scope>NUCLEOTIDE SEQUENCE [LARGE SCALE GENOMIC DNA]</scope>
    <source>
        <strain evidence="1">HYR1</strain>
    </source>
</reference>
<dbReference type="EMBL" id="REGN01008286">
    <property type="protein sequence ID" value="RNA03959.1"/>
    <property type="molecule type" value="Genomic_DNA"/>
</dbReference>
<accession>A0A3M7PYM0</accession>
<proteinExistence type="predicted"/>
<dbReference type="AlphaFoldDB" id="A0A3M7PYM0"/>
<name>A0A3M7PYM0_BRAPC</name>
<dbReference type="OrthoDB" id="2318150at2759"/>